<feature type="non-terminal residue" evidence="1">
    <location>
        <position position="1"/>
    </location>
</feature>
<evidence type="ECO:0000313" key="2">
    <source>
        <dbReference type="Proteomes" id="UP000789901"/>
    </source>
</evidence>
<organism evidence="1 2">
    <name type="scientific">Gigaspora margarita</name>
    <dbReference type="NCBI Taxonomy" id="4874"/>
    <lineage>
        <taxon>Eukaryota</taxon>
        <taxon>Fungi</taxon>
        <taxon>Fungi incertae sedis</taxon>
        <taxon>Mucoromycota</taxon>
        <taxon>Glomeromycotina</taxon>
        <taxon>Glomeromycetes</taxon>
        <taxon>Diversisporales</taxon>
        <taxon>Gigasporaceae</taxon>
        <taxon>Gigaspora</taxon>
    </lineage>
</organism>
<dbReference type="Proteomes" id="UP000789901">
    <property type="component" value="Unassembled WGS sequence"/>
</dbReference>
<sequence>NERIRADKLVLEQENERIRAETVFLKHIDDEGKNMNKESHEIEPIRKESLLLRQENDCVKNKYLKKESEQATNYNSEKETTAGVKKKSDNINILRHKESKYVGFLT</sequence>
<reference evidence="1 2" key="1">
    <citation type="submission" date="2021-06" db="EMBL/GenBank/DDBJ databases">
        <authorList>
            <person name="Kallberg Y."/>
            <person name="Tangrot J."/>
            <person name="Rosling A."/>
        </authorList>
    </citation>
    <scope>NUCLEOTIDE SEQUENCE [LARGE SCALE GENOMIC DNA]</scope>
    <source>
        <strain evidence="1 2">120-4 pot B 10/14</strain>
    </source>
</reference>
<evidence type="ECO:0000313" key="1">
    <source>
        <dbReference type="EMBL" id="CAG8853272.1"/>
    </source>
</evidence>
<keyword evidence="2" id="KW-1185">Reference proteome</keyword>
<protein>
    <submittedName>
        <fullName evidence="1">16320_t:CDS:1</fullName>
    </submittedName>
</protein>
<accession>A0ABN7XEC5</accession>
<gene>
    <name evidence="1" type="ORF">GMARGA_LOCUS42093</name>
</gene>
<proteinExistence type="predicted"/>
<name>A0ABN7XEC5_GIGMA</name>
<comment type="caution">
    <text evidence="1">The sequence shown here is derived from an EMBL/GenBank/DDBJ whole genome shotgun (WGS) entry which is preliminary data.</text>
</comment>
<dbReference type="EMBL" id="CAJVQB010121986">
    <property type="protein sequence ID" value="CAG8853272.1"/>
    <property type="molecule type" value="Genomic_DNA"/>
</dbReference>